<dbReference type="AlphaFoldDB" id="A0A1E3GYK3"/>
<dbReference type="Proteomes" id="UP000094622">
    <property type="component" value="Unassembled WGS sequence"/>
</dbReference>
<protein>
    <submittedName>
        <fullName evidence="2">Uncharacterized protein</fullName>
    </submittedName>
</protein>
<organism evidence="2 3">
    <name type="scientific">Methylobrevis pamukkalensis</name>
    <dbReference type="NCBI Taxonomy" id="1439726"/>
    <lineage>
        <taxon>Bacteria</taxon>
        <taxon>Pseudomonadati</taxon>
        <taxon>Pseudomonadota</taxon>
        <taxon>Alphaproteobacteria</taxon>
        <taxon>Hyphomicrobiales</taxon>
        <taxon>Pleomorphomonadaceae</taxon>
        <taxon>Methylobrevis</taxon>
    </lineage>
</organism>
<comment type="caution">
    <text evidence="2">The sequence shown here is derived from an EMBL/GenBank/DDBJ whole genome shotgun (WGS) entry which is preliminary data.</text>
</comment>
<gene>
    <name evidence="2" type="ORF">A6302_03549</name>
</gene>
<dbReference type="Pfam" id="PF06282">
    <property type="entry name" value="DUF1036"/>
    <property type="match status" value="1"/>
</dbReference>
<feature type="transmembrane region" description="Helical" evidence="1">
    <location>
        <begin position="21"/>
        <end position="38"/>
    </location>
</feature>
<evidence type="ECO:0000313" key="3">
    <source>
        <dbReference type="Proteomes" id="UP000094622"/>
    </source>
</evidence>
<evidence type="ECO:0000256" key="1">
    <source>
        <dbReference type="SAM" id="Phobius"/>
    </source>
</evidence>
<evidence type="ECO:0000313" key="2">
    <source>
        <dbReference type="EMBL" id="ODN69140.1"/>
    </source>
</evidence>
<name>A0A1E3GYK3_9HYPH</name>
<reference evidence="2 3" key="1">
    <citation type="submission" date="2016-07" db="EMBL/GenBank/DDBJ databases">
        <title>Draft Genome Sequence of Methylobrevis pamukkalensis PK2.</title>
        <authorList>
            <person name="Vasilenko O.V."/>
            <person name="Doronina N.V."/>
            <person name="Shmareva M.N."/>
            <person name="Tarlachkov S.V."/>
            <person name="Mustakhimov I."/>
            <person name="Trotsenko Y.A."/>
        </authorList>
    </citation>
    <scope>NUCLEOTIDE SEQUENCE [LARGE SCALE GENOMIC DNA]</scope>
    <source>
        <strain evidence="2 3">PK2</strain>
    </source>
</reference>
<sequence length="158" mass="17326">MPDDRNARGNSLAGRWLAARVGALAVCFAMLGAVPALADLRLCNKTEATVSIAIGYKASNGWTTEGWWNIPGTKCNTLIPGPLAARYYYIYAVDAKQGGEWGGKAYMCTRRKMFTILGTEDCAARGYDRTGFFEIDTQDQRSWTVQLTEPTQKGTPSQ</sequence>
<proteinExistence type="predicted"/>
<dbReference type="EMBL" id="MCRJ01000107">
    <property type="protein sequence ID" value="ODN69140.1"/>
    <property type="molecule type" value="Genomic_DNA"/>
</dbReference>
<keyword evidence="1" id="KW-0812">Transmembrane</keyword>
<dbReference type="InterPro" id="IPR009380">
    <property type="entry name" value="DUF1036"/>
</dbReference>
<dbReference type="RefSeq" id="WP_083255834.1">
    <property type="nucleotide sequence ID" value="NZ_MCRJ01000107.1"/>
</dbReference>
<accession>A0A1E3GYK3</accession>
<keyword evidence="1" id="KW-0472">Membrane</keyword>
<keyword evidence="3" id="KW-1185">Reference proteome</keyword>
<keyword evidence="1" id="KW-1133">Transmembrane helix</keyword>
<dbReference type="PATRIC" id="fig|1439726.3.peg.3741"/>